<feature type="binding site" evidence="11">
    <location>
        <position position="43"/>
    </location>
    <ligand>
        <name>[4Fe-4S] cluster</name>
        <dbReference type="ChEBI" id="CHEBI:49883"/>
    </ligand>
</feature>
<feature type="domain" description="4Fe-4S Wbl-type" evidence="13">
    <location>
        <begin position="11"/>
        <end position="73"/>
    </location>
</feature>
<keyword evidence="10 11" id="KW-0804">Transcription</keyword>
<dbReference type="Pfam" id="PF02467">
    <property type="entry name" value="Whib"/>
    <property type="match status" value="1"/>
</dbReference>
<keyword evidence="15" id="KW-1185">Reference proteome</keyword>
<dbReference type="PROSITE" id="PS51674">
    <property type="entry name" value="4FE4S_WBL"/>
    <property type="match status" value="1"/>
</dbReference>
<evidence type="ECO:0000313" key="15">
    <source>
        <dbReference type="Proteomes" id="UP000238312"/>
    </source>
</evidence>
<evidence type="ECO:0000256" key="2">
    <source>
        <dbReference type="ARBA" id="ARBA00006597"/>
    </source>
</evidence>
<feature type="binding site" evidence="11">
    <location>
        <position position="12"/>
    </location>
    <ligand>
        <name>[4Fe-4S] cluster</name>
        <dbReference type="ChEBI" id="CHEBI:49883"/>
    </ligand>
</feature>
<keyword evidence="8 11" id="KW-0238">DNA-binding</keyword>
<dbReference type="GO" id="GO:0047134">
    <property type="term" value="F:protein-disulfide reductase [NAD(P)H] activity"/>
    <property type="evidence" value="ECO:0007669"/>
    <property type="project" value="TreeGrafter"/>
</dbReference>
<organism evidence="14 15">
    <name type="scientific">Nonomuraea fuscirosea</name>
    <dbReference type="NCBI Taxonomy" id="1291556"/>
    <lineage>
        <taxon>Bacteria</taxon>
        <taxon>Bacillati</taxon>
        <taxon>Actinomycetota</taxon>
        <taxon>Actinomycetes</taxon>
        <taxon>Streptosporangiales</taxon>
        <taxon>Streptosporangiaceae</taxon>
        <taxon>Nonomuraea</taxon>
    </lineage>
</organism>
<evidence type="ECO:0000259" key="13">
    <source>
        <dbReference type="PROSITE" id="PS51674"/>
    </source>
</evidence>
<keyword evidence="5 11" id="KW-0408">Iron</keyword>
<dbReference type="Proteomes" id="UP000238312">
    <property type="component" value="Unassembled WGS sequence"/>
</dbReference>
<dbReference type="AlphaFoldDB" id="A0A2T0MEG3"/>
<comment type="function">
    <text evidence="11">Acts as a transcriptional regulator. Probably redox-responsive. The apo- but not holo-form probably binds DNA.</text>
</comment>
<comment type="caution">
    <text evidence="14">The sequence shown here is derived from an EMBL/GenBank/DDBJ whole genome shotgun (WGS) entry which is preliminary data.</text>
</comment>
<keyword evidence="6 11" id="KW-0411">Iron-sulfur</keyword>
<gene>
    <name evidence="11" type="primary">whiB</name>
    <name evidence="14" type="ORF">B0I32_125166</name>
</gene>
<comment type="PTM">
    <text evidence="11">The Fe-S cluster can be nitrosylated by nitric oxide (NO).</text>
</comment>
<feature type="region of interest" description="Disordered" evidence="12">
    <location>
        <begin position="67"/>
        <end position="86"/>
    </location>
</feature>
<evidence type="ECO:0000256" key="6">
    <source>
        <dbReference type="ARBA" id="ARBA00023014"/>
    </source>
</evidence>
<keyword evidence="9 11" id="KW-1015">Disulfide bond</keyword>
<comment type="cofactor">
    <cofactor evidence="11">
        <name>[4Fe-4S] cluster</name>
        <dbReference type="ChEBI" id="CHEBI:49883"/>
    </cofactor>
    <text evidence="11">Binds 1 [4Fe-4S] cluster per subunit. Following nitrosylation of the [4Fe-4S] cluster binds 1 [4Fe-8(NO)] cluster per subunit.</text>
</comment>
<comment type="PTM">
    <text evidence="11">Upon Fe-S cluster removal intramolecular disulfide bonds are formed.</text>
</comment>
<evidence type="ECO:0000256" key="8">
    <source>
        <dbReference type="ARBA" id="ARBA00023125"/>
    </source>
</evidence>
<evidence type="ECO:0000256" key="7">
    <source>
        <dbReference type="ARBA" id="ARBA00023015"/>
    </source>
</evidence>
<keyword evidence="3 11" id="KW-0004">4Fe-4S</keyword>
<comment type="subcellular location">
    <subcellularLocation>
        <location evidence="1 11">Cytoplasm</location>
    </subcellularLocation>
</comment>
<dbReference type="InterPro" id="IPR003482">
    <property type="entry name" value="Whib"/>
</dbReference>
<evidence type="ECO:0000256" key="5">
    <source>
        <dbReference type="ARBA" id="ARBA00023004"/>
    </source>
</evidence>
<evidence type="ECO:0000256" key="1">
    <source>
        <dbReference type="ARBA" id="ARBA00004496"/>
    </source>
</evidence>
<keyword evidence="11" id="KW-0963">Cytoplasm</keyword>
<protein>
    <recommendedName>
        <fullName evidence="11">Transcriptional regulator WhiB</fullName>
    </recommendedName>
</protein>
<dbReference type="GO" id="GO:0051539">
    <property type="term" value="F:4 iron, 4 sulfur cluster binding"/>
    <property type="evidence" value="ECO:0007669"/>
    <property type="project" value="UniProtKB-UniRule"/>
</dbReference>
<evidence type="ECO:0000256" key="12">
    <source>
        <dbReference type="SAM" id="MobiDB-lite"/>
    </source>
</evidence>
<dbReference type="GO" id="GO:0003677">
    <property type="term" value="F:DNA binding"/>
    <property type="evidence" value="ECO:0007669"/>
    <property type="project" value="UniProtKB-UniRule"/>
</dbReference>
<evidence type="ECO:0000256" key="4">
    <source>
        <dbReference type="ARBA" id="ARBA00022723"/>
    </source>
</evidence>
<evidence type="ECO:0000256" key="10">
    <source>
        <dbReference type="ARBA" id="ARBA00023163"/>
    </source>
</evidence>
<dbReference type="InterPro" id="IPR034768">
    <property type="entry name" value="4FE4S_WBL"/>
</dbReference>
<comment type="similarity">
    <text evidence="2 11">Belongs to the WhiB family.</text>
</comment>
<keyword evidence="4 11" id="KW-0479">Metal-binding</keyword>
<feature type="binding site" evidence="11">
    <location>
        <position position="49"/>
    </location>
    <ligand>
        <name>[4Fe-4S] cluster</name>
        <dbReference type="ChEBI" id="CHEBI:49883"/>
    </ligand>
</feature>
<evidence type="ECO:0000256" key="3">
    <source>
        <dbReference type="ARBA" id="ARBA00022485"/>
    </source>
</evidence>
<accession>A0A2T0MEG3</accession>
<dbReference type="HAMAP" id="MF_01479">
    <property type="entry name" value="WhiB"/>
    <property type="match status" value="1"/>
</dbReference>
<evidence type="ECO:0000256" key="9">
    <source>
        <dbReference type="ARBA" id="ARBA00023157"/>
    </source>
</evidence>
<proteinExistence type="inferred from homology"/>
<reference evidence="14 15" key="1">
    <citation type="submission" date="2018-03" db="EMBL/GenBank/DDBJ databases">
        <title>Genomic Encyclopedia of Type Strains, Phase III (KMG-III): the genomes of soil and plant-associated and newly described type strains.</title>
        <authorList>
            <person name="Whitman W."/>
        </authorList>
    </citation>
    <scope>NUCLEOTIDE SEQUENCE [LARGE SCALE GENOMIC DNA]</scope>
    <source>
        <strain evidence="14 15">CGMCC 4.7104</strain>
    </source>
</reference>
<name>A0A2T0MEG3_9ACTN</name>
<dbReference type="OrthoDB" id="8104048at2"/>
<dbReference type="GO" id="GO:0046872">
    <property type="term" value="F:metal ion binding"/>
    <property type="evidence" value="ECO:0007669"/>
    <property type="project" value="UniProtKB-KW"/>
</dbReference>
<dbReference type="GO" id="GO:0005737">
    <property type="term" value="C:cytoplasm"/>
    <property type="evidence" value="ECO:0007669"/>
    <property type="project" value="UniProtKB-SubCell"/>
</dbReference>
<dbReference type="GO" id="GO:0045892">
    <property type="term" value="P:negative regulation of DNA-templated transcription"/>
    <property type="evidence" value="ECO:0007669"/>
    <property type="project" value="TreeGrafter"/>
</dbReference>
<dbReference type="GO" id="GO:0045454">
    <property type="term" value="P:cell redox homeostasis"/>
    <property type="evidence" value="ECO:0007669"/>
    <property type="project" value="TreeGrafter"/>
</dbReference>
<sequence>MTMLGWTRRAACLDLDPELFFPISVEGPGHSQVERAKQVCGGCPVREPCLEYALETSQAYGVWGGTDPAQRRAMSPQTQPAAGRRH</sequence>
<evidence type="ECO:0000256" key="11">
    <source>
        <dbReference type="HAMAP-Rule" id="MF_01479"/>
    </source>
</evidence>
<dbReference type="EMBL" id="PVNG01000025">
    <property type="protein sequence ID" value="PRX55946.1"/>
    <property type="molecule type" value="Genomic_DNA"/>
</dbReference>
<dbReference type="GO" id="GO:0035731">
    <property type="term" value="F:dinitrosyl-iron complex binding"/>
    <property type="evidence" value="ECO:0007669"/>
    <property type="project" value="UniProtKB-UniRule"/>
</dbReference>
<feature type="binding site" evidence="11">
    <location>
        <position position="40"/>
    </location>
    <ligand>
        <name>[4Fe-4S] cluster</name>
        <dbReference type="ChEBI" id="CHEBI:49883"/>
    </ligand>
</feature>
<keyword evidence="7 11" id="KW-0805">Transcription regulation</keyword>
<dbReference type="PANTHER" id="PTHR38839">
    <property type="entry name" value="TRANSCRIPTIONAL REGULATOR WHID-RELATED"/>
    <property type="match status" value="1"/>
</dbReference>
<evidence type="ECO:0000313" key="14">
    <source>
        <dbReference type="EMBL" id="PRX55946.1"/>
    </source>
</evidence>